<evidence type="ECO:0000313" key="2">
    <source>
        <dbReference type="EMBL" id="MFD2248370.1"/>
    </source>
</evidence>
<feature type="chain" id="PRO_5045930331" evidence="1">
    <location>
        <begin position="22"/>
        <end position="537"/>
    </location>
</feature>
<organism evidence="2 3">
    <name type="scientific">Pontibacter ruber</name>
    <dbReference type="NCBI Taxonomy" id="1343895"/>
    <lineage>
        <taxon>Bacteria</taxon>
        <taxon>Pseudomonadati</taxon>
        <taxon>Bacteroidota</taxon>
        <taxon>Cytophagia</taxon>
        <taxon>Cytophagales</taxon>
        <taxon>Hymenobacteraceae</taxon>
        <taxon>Pontibacter</taxon>
    </lineage>
</organism>
<reference evidence="3" key="1">
    <citation type="journal article" date="2019" name="Int. J. Syst. Evol. Microbiol.">
        <title>The Global Catalogue of Microorganisms (GCM) 10K type strain sequencing project: providing services to taxonomists for standard genome sequencing and annotation.</title>
        <authorList>
            <consortium name="The Broad Institute Genomics Platform"/>
            <consortium name="The Broad Institute Genome Sequencing Center for Infectious Disease"/>
            <person name="Wu L."/>
            <person name="Ma J."/>
        </authorList>
    </citation>
    <scope>NUCLEOTIDE SEQUENCE [LARGE SCALE GENOMIC DNA]</scope>
    <source>
        <strain evidence="3">CGMCC 4.1782</strain>
    </source>
</reference>
<keyword evidence="1" id="KW-0732">Signal</keyword>
<accession>A0ABW5D219</accession>
<keyword evidence="2" id="KW-0449">Lipoprotein</keyword>
<keyword evidence="3" id="KW-1185">Reference proteome</keyword>
<dbReference type="PROSITE" id="PS51257">
    <property type="entry name" value="PROKAR_LIPOPROTEIN"/>
    <property type="match status" value="1"/>
</dbReference>
<dbReference type="InterPro" id="IPR011990">
    <property type="entry name" value="TPR-like_helical_dom_sf"/>
</dbReference>
<dbReference type="EMBL" id="JBHUIM010000003">
    <property type="protein sequence ID" value="MFD2248370.1"/>
    <property type="molecule type" value="Genomic_DNA"/>
</dbReference>
<dbReference type="SUPFAM" id="SSF48452">
    <property type="entry name" value="TPR-like"/>
    <property type="match status" value="1"/>
</dbReference>
<dbReference type="Pfam" id="PF12771">
    <property type="entry name" value="SusD-like_2"/>
    <property type="match status" value="2"/>
</dbReference>
<comment type="caution">
    <text evidence="2">The sequence shown here is derived from an EMBL/GenBank/DDBJ whole genome shotgun (WGS) entry which is preliminary data.</text>
</comment>
<evidence type="ECO:0000313" key="3">
    <source>
        <dbReference type="Proteomes" id="UP001597374"/>
    </source>
</evidence>
<dbReference type="Proteomes" id="UP001597374">
    <property type="component" value="Unassembled WGS sequence"/>
</dbReference>
<dbReference type="InterPro" id="IPR041662">
    <property type="entry name" value="SusD-like_2"/>
</dbReference>
<evidence type="ECO:0000256" key="1">
    <source>
        <dbReference type="SAM" id="SignalP"/>
    </source>
</evidence>
<proteinExistence type="predicted"/>
<feature type="signal peptide" evidence="1">
    <location>
        <begin position="1"/>
        <end position="21"/>
    </location>
</feature>
<dbReference type="RefSeq" id="WP_250431661.1">
    <property type="nucleotide sequence ID" value="NZ_JALPRR010000004.1"/>
</dbReference>
<name>A0ABW5D219_9BACT</name>
<protein>
    <submittedName>
        <fullName evidence="2">SusD/RagB family nutrient-binding outer membrane lipoprotein</fullName>
    </submittedName>
</protein>
<dbReference type="Gene3D" id="1.25.40.390">
    <property type="match status" value="1"/>
</dbReference>
<gene>
    <name evidence="2" type="ORF">ACFSKP_19035</name>
</gene>
<sequence length="537" mass="60892">MRKILCASLLTAGLFATTSCDNYLDVNTNPNGPDQVVAPQYYLPAIQSELALGIQFDSRYLGKYVQNWNHISANDPWDQHGYIANSDAAGQLWRAIYYSMGANLTDMITRAEQEEKWDFAGVGYLMRAFGWQTLTDYHGEVIVSQAFEPGRTSFDYDTQDKIYEEVRRLTLLAIQNLERTDGKVANSQLNQGDLIYGGDRTKWLKFAYGLLAINEHHLSNKSTYNPDKVIEYVNKSLASNSDDASVRFEGAVSNDTNFFGPRRGNMNSFRQSKFIVSLLDGTNPALQDEELIGKDPLTLFAEQHLKDPRLPVMLATAPDGQYRGVTPGVGVSEYEATKRPKNLWNTPTDVVAATTPNKYLFGNNERFPIMTYAQMQFIKAEAAFIKGDKAMALEAYTKGVKAHLDFVQKYAVNDAATPEDEAAVYTQRRALYEASEDLIPVSAEGLTLQKIMLQKYIAQWGWGFLETWSDLRRYHYSSDVFTGFQLPNPLYGLNQGKPAYRFRPRYNSEYMWNVSALEKVGGLNPDYHTYEMWFSKQ</sequence>